<feature type="transmembrane region" description="Helical" evidence="9">
    <location>
        <begin position="27"/>
        <end position="45"/>
    </location>
</feature>
<dbReference type="Pfam" id="PF25539">
    <property type="entry name" value="Bestrophin_2"/>
    <property type="match status" value="1"/>
</dbReference>
<dbReference type="GO" id="GO:0005886">
    <property type="term" value="C:plasma membrane"/>
    <property type="evidence" value="ECO:0007669"/>
    <property type="project" value="UniProtKB-SubCell"/>
</dbReference>
<sequence>MKLKSHNLLTWVPHLFLFYKEKVFRKLLPIMMIIVIYAILIAYFFENATRYNFGQFHLIFSFILAIIISFRVNTSYARWWEARTLWGAITNNCRNLGLKFDAFIGLQKHPEFYELLSKLPLLIKAYLRKEMDELETELLSLCIHEVGTQHPILLVTKRMYIILNQLRQENQLQLEQYLALDTHLANLNDVIGGCERIANTHVPPAFAFFVKQALLFYTLMFPFGWVETFGFLIIPMMVMIVYILLGLEILSEELEEPFGKGDNDLPLNSIAKNIARNIEQIATE</sequence>
<dbReference type="RefSeq" id="WP_006869046.1">
    <property type="nucleotide sequence ID" value="NZ_JH413793.1"/>
</dbReference>
<evidence type="ECO:0008006" key="12">
    <source>
        <dbReference type="Google" id="ProtNLM"/>
    </source>
</evidence>
<dbReference type="eggNOG" id="COG3781">
    <property type="taxonomic scope" value="Bacteria"/>
</dbReference>
<dbReference type="InterPro" id="IPR044669">
    <property type="entry name" value="YneE/VCCN1/2-like"/>
</dbReference>
<dbReference type="HOGENOM" id="CLU_029790_4_1_6"/>
<evidence type="ECO:0000313" key="11">
    <source>
        <dbReference type="Proteomes" id="UP000002770"/>
    </source>
</evidence>
<accession>G9EIP9</accession>
<dbReference type="OrthoDB" id="445589at2"/>
<dbReference type="PANTHER" id="PTHR33281">
    <property type="entry name" value="UPF0187 PROTEIN YNEE"/>
    <property type="match status" value="1"/>
</dbReference>
<dbReference type="Proteomes" id="UP000002770">
    <property type="component" value="Unassembled WGS sequence"/>
</dbReference>
<keyword evidence="11" id="KW-1185">Reference proteome</keyword>
<evidence type="ECO:0000256" key="9">
    <source>
        <dbReference type="SAM" id="Phobius"/>
    </source>
</evidence>
<evidence type="ECO:0000256" key="1">
    <source>
        <dbReference type="ARBA" id="ARBA00004651"/>
    </source>
</evidence>
<dbReference type="InParanoid" id="G9EIP9"/>
<comment type="similarity">
    <text evidence="8">Belongs to the anion channel-forming bestrophin (TC 1.A.46) family.</text>
</comment>
<feature type="transmembrane region" description="Helical" evidence="9">
    <location>
        <begin position="51"/>
        <end position="70"/>
    </location>
</feature>
<keyword evidence="7 9" id="KW-0472">Membrane</keyword>
<keyword evidence="2" id="KW-0813">Transport</keyword>
<dbReference type="GO" id="GO:0005254">
    <property type="term" value="F:chloride channel activity"/>
    <property type="evidence" value="ECO:0007669"/>
    <property type="project" value="InterPro"/>
</dbReference>
<comment type="subcellular location">
    <subcellularLocation>
        <location evidence="1">Cell membrane</location>
        <topology evidence="1">Multi-pass membrane protein</topology>
    </subcellularLocation>
</comment>
<keyword evidence="6" id="KW-0406">Ion transport</keyword>
<dbReference type="STRING" id="658187.LDG_5055"/>
<name>G9EIP9_9GAMM</name>
<evidence type="ECO:0000256" key="8">
    <source>
        <dbReference type="ARBA" id="ARBA00034708"/>
    </source>
</evidence>
<evidence type="ECO:0000256" key="4">
    <source>
        <dbReference type="ARBA" id="ARBA00022692"/>
    </source>
</evidence>
<keyword evidence="3" id="KW-1003">Cell membrane</keyword>
<dbReference type="EMBL" id="JH413793">
    <property type="protein sequence ID" value="EHL32817.1"/>
    <property type="molecule type" value="Genomic_DNA"/>
</dbReference>
<dbReference type="PANTHER" id="PTHR33281:SF19">
    <property type="entry name" value="VOLTAGE-DEPENDENT ANION CHANNEL-FORMING PROTEIN YNEE"/>
    <property type="match status" value="1"/>
</dbReference>
<reference evidence="10 11" key="1">
    <citation type="journal article" date="2011" name="BMC Genomics">
        <title>Insight into cross-talk between intra-amoebal pathogens.</title>
        <authorList>
            <person name="Gimenez G."/>
            <person name="Bertelli C."/>
            <person name="Moliner C."/>
            <person name="Robert C."/>
            <person name="Raoult D."/>
            <person name="Fournier P.E."/>
            <person name="Greub G."/>
        </authorList>
    </citation>
    <scope>NUCLEOTIDE SEQUENCE [LARGE SCALE GENOMIC DNA]</scope>
    <source>
        <strain evidence="10 11">LLAP12</strain>
    </source>
</reference>
<gene>
    <name evidence="10" type="ORF">LDG_5055</name>
</gene>
<proteinExistence type="inferred from homology"/>
<evidence type="ECO:0000256" key="6">
    <source>
        <dbReference type="ARBA" id="ARBA00023065"/>
    </source>
</evidence>
<evidence type="ECO:0000313" key="10">
    <source>
        <dbReference type="EMBL" id="EHL32817.1"/>
    </source>
</evidence>
<organism evidence="10 11">
    <name type="scientific">Legionella drancourtii LLAP12</name>
    <dbReference type="NCBI Taxonomy" id="658187"/>
    <lineage>
        <taxon>Bacteria</taxon>
        <taxon>Pseudomonadati</taxon>
        <taxon>Pseudomonadota</taxon>
        <taxon>Gammaproteobacteria</taxon>
        <taxon>Legionellales</taxon>
        <taxon>Legionellaceae</taxon>
        <taxon>Legionella</taxon>
    </lineage>
</organism>
<protein>
    <recommendedName>
        <fullName evidence="12">Bestrophin, RFP-TM, chloride channel</fullName>
    </recommendedName>
</protein>
<keyword evidence="5 9" id="KW-1133">Transmembrane helix</keyword>
<keyword evidence="4 9" id="KW-0812">Transmembrane</keyword>
<evidence type="ECO:0000256" key="2">
    <source>
        <dbReference type="ARBA" id="ARBA00022448"/>
    </source>
</evidence>
<dbReference type="AlphaFoldDB" id="G9EIP9"/>
<evidence type="ECO:0000256" key="5">
    <source>
        <dbReference type="ARBA" id="ARBA00022989"/>
    </source>
</evidence>
<feature type="transmembrane region" description="Helical" evidence="9">
    <location>
        <begin position="229"/>
        <end position="250"/>
    </location>
</feature>
<evidence type="ECO:0000256" key="3">
    <source>
        <dbReference type="ARBA" id="ARBA00022475"/>
    </source>
</evidence>
<evidence type="ECO:0000256" key="7">
    <source>
        <dbReference type="ARBA" id="ARBA00023136"/>
    </source>
</evidence>